<evidence type="ECO:0000256" key="1">
    <source>
        <dbReference type="SAM" id="MobiDB-lite"/>
    </source>
</evidence>
<proteinExistence type="predicted"/>
<accession>A0A7S4TAV7</accession>
<evidence type="ECO:0000313" key="2">
    <source>
        <dbReference type="EMBL" id="CAE4669113.1"/>
    </source>
</evidence>
<feature type="region of interest" description="Disordered" evidence="1">
    <location>
        <begin position="48"/>
        <end position="125"/>
    </location>
</feature>
<gene>
    <name evidence="2" type="ORF">AMON00008_LOCUS64779</name>
</gene>
<reference evidence="2" key="1">
    <citation type="submission" date="2021-01" db="EMBL/GenBank/DDBJ databases">
        <authorList>
            <person name="Corre E."/>
            <person name="Pelletier E."/>
            <person name="Niang G."/>
            <person name="Scheremetjew M."/>
            <person name="Finn R."/>
            <person name="Kale V."/>
            <person name="Holt S."/>
            <person name="Cochrane G."/>
            <person name="Meng A."/>
            <person name="Brown T."/>
            <person name="Cohen L."/>
        </authorList>
    </citation>
    <scope>NUCLEOTIDE SEQUENCE</scope>
    <source>
        <strain evidence="2">CCMP3105</strain>
    </source>
</reference>
<feature type="compositionally biased region" description="Low complexity" evidence="1">
    <location>
        <begin position="73"/>
        <end position="90"/>
    </location>
</feature>
<protein>
    <submittedName>
        <fullName evidence="2">Uncharacterized protein</fullName>
    </submittedName>
</protein>
<sequence>MAQATWLNSCKGALPSLWGPSLPAGGLPQPLGWRALRPGTMMTQVRRAGQVCSPRQLWRSPGAGAGRQKEIGSPEPSTGSPTSPKGGSPAAPLPWPLPPPPPRSRDAAPRDASLLTGTADNSALVADTSVADVSVAYSKDAAVAPAAAGAEPSLQCAAGPGQPEGHVQCALAALDELMSNLELQAASFGEEAAQVRRHFRAARQAAHREGPRRHADHELHDRPDVRALRQ</sequence>
<feature type="compositionally biased region" description="Basic and acidic residues" evidence="1">
    <location>
        <begin position="206"/>
        <end position="230"/>
    </location>
</feature>
<dbReference type="EMBL" id="HBNR01090266">
    <property type="protein sequence ID" value="CAE4669113.1"/>
    <property type="molecule type" value="Transcribed_RNA"/>
</dbReference>
<organism evidence="2">
    <name type="scientific">Alexandrium monilatum</name>
    <dbReference type="NCBI Taxonomy" id="311494"/>
    <lineage>
        <taxon>Eukaryota</taxon>
        <taxon>Sar</taxon>
        <taxon>Alveolata</taxon>
        <taxon>Dinophyceae</taxon>
        <taxon>Gonyaulacales</taxon>
        <taxon>Pyrocystaceae</taxon>
        <taxon>Alexandrium</taxon>
    </lineage>
</organism>
<name>A0A7S4TAV7_9DINO</name>
<dbReference type="AlphaFoldDB" id="A0A7S4TAV7"/>
<feature type="region of interest" description="Disordered" evidence="1">
    <location>
        <begin position="200"/>
        <end position="230"/>
    </location>
</feature>
<feature type="compositionally biased region" description="Pro residues" evidence="1">
    <location>
        <begin position="91"/>
        <end position="102"/>
    </location>
</feature>